<dbReference type="Proteomes" id="UP001146351">
    <property type="component" value="Unassembled WGS sequence"/>
</dbReference>
<reference evidence="1" key="2">
    <citation type="journal article" date="2023" name="IMA Fungus">
        <title>Comparative genomic study of the Penicillium genus elucidates a diverse pangenome and 15 lateral gene transfer events.</title>
        <authorList>
            <person name="Petersen C."/>
            <person name="Sorensen T."/>
            <person name="Nielsen M.R."/>
            <person name="Sondergaard T.E."/>
            <person name="Sorensen J.L."/>
            <person name="Fitzpatrick D.A."/>
            <person name="Frisvad J.C."/>
            <person name="Nielsen K.L."/>
        </authorList>
    </citation>
    <scope>NUCLEOTIDE SEQUENCE</scope>
    <source>
        <strain evidence="1">IBT 21917</strain>
    </source>
</reference>
<name>A0A9W9LSJ2_9EURO</name>
<comment type="caution">
    <text evidence="1">The sequence shown here is derived from an EMBL/GenBank/DDBJ whole genome shotgun (WGS) entry which is preliminary data.</text>
</comment>
<proteinExistence type="predicted"/>
<dbReference type="GO" id="GO:0008237">
    <property type="term" value="F:metallopeptidase activity"/>
    <property type="evidence" value="ECO:0007669"/>
    <property type="project" value="InterPro"/>
</dbReference>
<sequence>MKTIIEMVRTTSRSLWTLVGVLLKTTTDEKPYKIHAGKNAIDIIQQNLGKEISHWSNVALAKLGMFEAVYGKFNLAHKEETELARKRLKYIDDFLDKMRKGIMDDKMPISIFCNDDHMVFDHTVIKKTMHEEYYKSKKISNIPPYEFTNKCAGQNFVALMMTTVPHTQDVLTICASSFRKWGNEHLKDWADRGIEDIVSEDLDDILADSPETSLFHELTHAEKYFGKDVMEDIKVDGEYAYQFALCERLGQAEVKKTDIGDNKALRNAESIDYFCAGVYLSQCNWRAGKCERLSPEDNGEMNQDEVNAMMAEMGF</sequence>
<protein>
    <submittedName>
        <fullName evidence="1">Uncharacterized protein</fullName>
    </submittedName>
</protein>
<dbReference type="EMBL" id="JAPQKO010000003">
    <property type="protein sequence ID" value="KAJ5173258.1"/>
    <property type="molecule type" value="Genomic_DNA"/>
</dbReference>
<organism evidence="1 2">
    <name type="scientific">Penicillium capsulatum</name>
    <dbReference type="NCBI Taxonomy" id="69766"/>
    <lineage>
        <taxon>Eukaryota</taxon>
        <taxon>Fungi</taxon>
        <taxon>Dikarya</taxon>
        <taxon>Ascomycota</taxon>
        <taxon>Pezizomycotina</taxon>
        <taxon>Eurotiomycetes</taxon>
        <taxon>Eurotiomycetidae</taxon>
        <taxon>Eurotiales</taxon>
        <taxon>Aspergillaceae</taxon>
        <taxon>Penicillium</taxon>
    </lineage>
</organism>
<evidence type="ECO:0000313" key="2">
    <source>
        <dbReference type="Proteomes" id="UP001146351"/>
    </source>
</evidence>
<evidence type="ECO:0000313" key="1">
    <source>
        <dbReference type="EMBL" id="KAJ5173258.1"/>
    </source>
</evidence>
<gene>
    <name evidence="1" type="ORF">N7492_005851</name>
</gene>
<keyword evidence="2" id="KW-1185">Reference proteome</keyword>
<dbReference type="AlphaFoldDB" id="A0A9W9LSJ2"/>
<reference evidence="1" key="1">
    <citation type="submission" date="2022-11" db="EMBL/GenBank/DDBJ databases">
        <authorList>
            <person name="Petersen C."/>
        </authorList>
    </citation>
    <scope>NUCLEOTIDE SEQUENCE</scope>
    <source>
        <strain evidence="1">IBT 21917</strain>
    </source>
</reference>
<accession>A0A9W9LSJ2</accession>
<dbReference type="Gene3D" id="3.40.390.10">
    <property type="entry name" value="Collagenase (Catalytic Domain)"/>
    <property type="match status" value="1"/>
</dbReference>
<dbReference type="OrthoDB" id="4343980at2759"/>
<dbReference type="InterPro" id="IPR024079">
    <property type="entry name" value="MetalloPept_cat_dom_sf"/>
</dbReference>